<keyword evidence="5" id="KW-1185">Reference proteome</keyword>
<dbReference type="InterPro" id="IPR023213">
    <property type="entry name" value="CAT-like_dom_sf"/>
</dbReference>
<dbReference type="Proteomes" id="UP001341840">
    <property type="component" value="Unassembled WGS sequence"/>
</dbReference>
<dbReference type="PANTHER" id="PTHR31625">
    <property type="match status" value="1"/>
</dbReference>
<evidence type="ECO:0000256" key="1">
    <source>
        <dbReference type="ARBA" id="ARBA00022679"/>
    </source>
</evidence>
<proteinExistence type="predicted"/>
<feature type="region of interest" description="Disordered" evidence="3">
    <location>
        <begin position="1"/>
        <end position="20"/>
    </location>
</feature>
<organism evidence="4 5">
    <name type="scientific">Stylosanthes scabra</name>
    <dbReference type="NCBI Taxonomy" id="79078"/>
    <lineage>
        <taxon>Eukaryota</taxon>
        <taxon>Viridiplantae</taxon>
        <taxon>Streptophyta</taxon>
        <taxon>Embryophyta</taxon>
        <taxon>Tracheophyta</taxon>
        <taxon>Spermatophyta</taxon>
        <taxon>Magnoliopsida</taxon>
        <taxon>eudicotyledons</taxon>
        <taxon>Gunneridae</taxon>
        <taxon>Pentapetalae</taxon>
        <taxon>rosids</taxon>
        <taxon>fabids</taxon>
        <taxon>Fabales</taxon>
        <taxon>Fabaceae</taxon>
        <taxon>Papilionoideae</taxon>
        <taxon>50 kb inversion clade</taxon>
        <taxon>dalbergioids sensu lato</taxon>
        <taxon>Dalbergieae</taxon>
        <taxon>Pterocarpus clade</taxon>
        <taxon>Stylosanthes</taxon>
    </lineage>
</organism>
<dbReference type="EMBL" id="JASCZI010120831">
    <property type="protein sequence ID" value="MED6154922.1"/>
    <property type="molecule type" value="Genomic_DNA"/>
</dbReference>
<sequence>MGKLSEDDEHKLVEKSQVAPNNPKTTSFPLTFLDISLAGPIYGRRQFFYNFPYSTHHFLQTTFPTLKRSLSLTLQRFFPLAGSLLCPPPPHPPFVRCTEEDFVTFMVFESSSDFNHLSGNNPRILKKLDQLVPKLTCKIIHHHHDTLIFPNLALQATIFPNRGVCIAITYNHVIDGTCCAQFMNFWSSLCARGIDSSVFEKLTPPCFDREVLKDPKELGAIFLKDYFQDRENWKNKLIDHSRPFDSTVFMEEDHVRVTIVFDKHDIERMQTFSLNQLKKKYGLKSPQYVSKFVVACGFAWSSLVKARAIERDSEDGDDNEEEEYFCFAADCRGRLEYPVPENYFGNCITQCNVTLRGSEVNGEGGFVNAVKAIDRAINDMKKEPFGGMENWKESLKKMFGSGRVLVVGGSPKFKVYENDFGFGRPCKVEMVQSLKGLSIAETPNNQGGFELGVVLKNISQSKTFLSVVKQGLKALK</sequence>
<dbReference type="Pfam" id="PF02458">
    <property type="entry name" value="Transferase"/>
    <property type="match status" value="1"/>
</dbReference>
<evidence type="ECO:0000256" key="3">
    <source>
        <dbReference type="SAM" id="MobiDB-lite"/>
    </source>
</evidence>
<evidence type="ECO:0000256" key="2">
    <source>
        <dbReference type="ARBA" id="ARBA00023315"/>
    </source>
</evidence>
<evidence type="ECO:0000313" key="4">
    <source>
        <dbReference type="EMBL" id="MED6154922.1"/>
    </source>
</evidence>
<reference evidence="4 5" key="1">
    <citation type="journal article" date="2023" name="Plants (Basel)">
        <title>Bridging the Gap: Combining Genomics and Transcriptomics Approaches to Understand Stylosanthes scabra, an Orphan Legume from the Brazilian Caatinga.</title>
        <authorList>
            <person name="Ferreira-Neto J.R.C."/>
            <person name="da Silva M.D."/>
            <person name="Binneck E."/>
            <person name="de Melo N.F."/>
            <person name="da Silva R.H."/>
            <person name="de Melo A.L.T.M."/>
            <person name="Pandolfi V."/>
            <person name="Bustamante F.O."/>
            <person name="Brasileiro-Vidal A.C."/>
            <person name="Benko-Iseppon A.M."/>
        </authorList>
    </citation>
    <scope>NUCLEOTIDE SEQUENCE [LARGE SCALE GENOMIC DNA]</scope>
    <source>
        <tissue evidence="4">Leaves</tissue>
    </source>
</reference>
<evidence type="ECO:0000313" key="5">
    <source>
        <dbReference type="Proteomes" id="UP001341840"/>
    </source>
</evidence>
<name>A0ABU6U1D4_9FABA</name>
<keyword evidence="2" id="KW-0012">Acyltransferase</keyword>
<feature type="compositionally biased region" description="Basic and acidic residues" evidence="3">
    <location>
        <begin position="1"/>
        <end position="14"/>
    </location>
</feature>
<protein>
    <submittedName>
        <fullName evidence="4">Uncharacterized protein</fullName>
    </submittedName>
</protein>
<dbReference type="Gene3D" id="3.30.559.10">
    <property type="entry name" value="Chloramphenicol acetyltransferase-like domain"/>
    <property type="match status" value="2"/>
</dbReference>
<keyword evidence="1" id="KW-0808">Transferase</keyword>
<gene>
    <name evidence="4" type="ORF">PIB30_001063</name>
</gene>
<comment type="caution">
    <text evidence="4">The sequence shown here is derived from an EMBL/GenBank/DDBJ whole genome shotgun (WGS) entry which is preliminary data.</text>
</comment>
<dbReference type="InterPro" id="IPR051504">
    <property type="entry name" value="Plant_metabolite_acyltrans"/>
</dbReference>
<accession>A0ABU6U1D4</accession>